<evidence type="ECO:0000313" key="7">
    <source>
        <dbReference type="EMBL" id="CAH0378097.1"/>
    </source>
</evidence>
<dbReference type="Gene3D" id="6.10.140.2220">
    <property type="match status" value="1"/>
</dbReference>
<dbReference type="OrthoDB" id="198417at2759"/>
<evidence type="ECO:0000259" key="6">
    <source>
        <dbReference type="PROSITE" id="PS50865"/>
    </source>
</evidence>
<feature type="compositionally biased region" description="Basic and acidic residues" evidence="5">
    <location>
        <begin position="21"/>
        <end position="33"/>
    </location>
</feature>
<accession>A0A8J2X6J2</accession>
<evidence type="ECO:0000256" key="2">
    <source>
        <dbReference type="ARBA" id="ARBA00022771"/>
    </source>
</evidence>
<evidence type="ECO:0000256" key="3">
    <source>
        <dbReference type="ARBA" id="ARBA00022833"/>
    </source>
</evidence>
<dbReference type="EMBL" id="CAKKNE010000005">
    <property type="protein sequence ID" value="CAH0378097.1"/>
    <property type="molecule type" value="Genomic_DNA"/>
</dbReference>
<sequence>MSNRGGLRLGFGGKRTKRAAKKSEGTHLTPRKDEPLTVRCAKSLAEALSEQSDDVEEWGAVVCSWPAAALERVLPLLPARVLLRLHAAFGGISPAAHDVLGDGAVLERAIQRDEKRENGLVDVFAGDAAGAPWTAQPPRGVAPEQLLFHQPHKPEVGSRATCDDIDAFRRAFDVFSGGLLRGLDFKKLGLVAAGGSILACVSPRPEKADEDLVGWLEPRPVSVVPGRHHVESDARTLIRDQEASPFCTSSDVDLFLVGCDEQRAFDALRAVHETVLRNACCRVACVRSASALTVSAGFPRRHAQVVLRLYASPAAVLASFDVDACCFVYDGERVLASARGLRALIERTNRVDPARRSLTYESRLIKYALRGFSVFVPPRLYKPSAVDPRVYDLCLALREHHPRCLAATPRTPETPAGRRLAAAAALRRTRDPVFGDGGEKPSGLVRLLVASRLYALRNAADAEVTQTKKKKGVDATTSLRDVLRRGWCYNRQKTPPMLPDEPRTFYSSQGPCRTEGDFTAEDEALETGGEQDSTPGQPLYRCSLPWKPGWDAARLLSFVRARDEAAAQAERMREDGEHEWAPPRVRAVAQRSGGTLPSEYVASASFAFDDVVHVSALRWKAPSRSFYPVPIEGFSDSAHLSEGDPQQFYKCIIQSVGHEWGPDEKPTHYVKTRPSNIHHAQQMSYADFANLGLLPTASYVGGEHATARVFEPGVVVRAALTNVEAGAVKVFRAAARALAAAPAPVVDNLETWAAPATNGVQGSGIPVDAETLLGADEVHKNALKDMPAPIKTRINSALRKRCAGIASRIVKDLPGGGPAKDEELKKRHAELVKTQEGYDGTRTWSEAHRRIVRKTSLEIVETLDADARRALAAPIFDAYVDVAFAFEAVALKTGAQVVGVCARCAAVLTSNRKCARCKVANYCSRDCQARHWDTHKATCRKADAPPRPPAPPGGAPIVQAVGRAANLEGAGAAAMNELETQMQGLAQILREGGAGAADMRRAVADVPQAG</sequence>
<feature type="domain" description="MYND-type" evidence="6">
    <location>
        <begin position="901"/>
        <end position="939"/>
    </location>
</feature>
<evidence type="ECO:0000313" key="8">
    <source>
        <dbReference type="Proteomes" id="UP000789595"/>
    </source>
</evidence>
<dbReference type="InterPro" id="IPR053354">
    <property type="entry name" value="MGDG_epimerase"/>
</dbReference>
<dbReference type="Pfam" id="PF01753">
    <property type="entry name" value="zf-MYND"/>
    <property type="match status" value="1"/>
</dbReference>
<protein>
    <recommendedName>
        <fullName evidence="6">MYND-type domain-containing protein</fullName>
    </recommendedName>
</protein>
<gene>
    <name evidence="7" type="ORF">PECAL_5P26140</name>
</gene>
<keyword evidence="8" id="KW-1185">Reference proteome</keyword>
<dbReference type="AlphaFoldDB" id="A0A8J2X6J2"/>
<name>A0A8J2X6J2_9STRA</name>
<reference evidence="7" key="1">
    <citation type="submission" date="2021-11" db="EMBL/GenBank/DDBJ databases">
        <authorList>
            <consortium name="Genoscope - CEA"/>
            <person name="William W."/>
        </authorList>
    </citation>
    <scope>NUCLEOTIDE SEQUENCE</scope>
</reference>
<evidence type="ECO:0000256" key="1">
    <source>
        <dbReference type="ARBA" id="ARBA00022723"/>
    </source>
</evidence>
<evidence type="ECO:0000256" key="5">
    <source>
        <dbReference type="SAM" id="MobiDB-lite"/>
    </source>
</evidence>
<dbReference type="PANTHER" id="PTHR43558:SF6">
    <property type="entry name" value="REDUCTASE, PUTATIVE (AFU_ORTHOLOGUE AFUA_3G10540)-RELATED"/>
    <property type="match status" value="1"/>
</dbReference>
<dbReference type="PROSITE" id="PS01360">
    <property type="entry name" value="ZF_MYND_1"/>
    <property type="match status" value="1"/>
</dbReference>
<dbReference type="PANTHER" id="PTHR43558">
    <property type="entry name" value="REDUCTASE, PUTATIVE (AFU_ORTHOLOGUE AFUA_3G10540)-RELATED"/>
    <property type="match status" value="1"/>
</dbReference>
<keyword evidence="2 4" id="KW-0863">Zinc-finger</keyword>
<evidence type="ECO:0000256" key="4">
    <source>
        <dbReference type="PROSITE-ProRule" id="PRU00134"/>
    </source>
</evidence>
<dbReference type="SUPFAM" id="SSF144232">
    <property type="entry name" value="HIT/MYND zinc finger-like"/>
    <property type="match status" value="1"/>
</dbReference>
<dbReference type="InterPro" id="IPR002893">
    <property type="entry name" value="Znf_MYND"/>
</dbReference>
<dbReference type="PROSITE" id="PS50865">
    <property type="entry name" value="ZF_MYND_2"/>
    <property type="match status" value="1"/>
</dbReference>
<proteinExistence type="predicted"/>
<dbReference type="GO" id="GO:0008270">
    <property type="term" value="F:zinc ion binding"/>
    <property type="evidence" value="ECO:0007669"/>
    <property type="project" value="UniProtKB-KW"/>
</dbReference>
<organism evidence="7 8">
    <name type="scientific">Pelagomonas calceolata</name>
    <dbReference type="NCBI Taxonomy" id="35677"/>
    <lineage>
        <taxon>Eukaryota</taxon>
        <taxon>Sar</taxon>
        <taxon>Stramenopiles</taxon>
        <taxon>Ochrophyta</taxon>
        <taxon>Pelagophyceae</taxon>
        <taxon>Pelagomonadales</taxon>
        <taxon>Pelagomonadaceae</taxon>
        <taxon>Pelagomonas</taxon>
    </lineage>
</organism>
<dbReference type="Proteomes" id="UP000789595">
    <property type="component" value="Unassembled WGS sequence"/>
</dbReference>
<keyword evidence="3" id="KW-0862">Zinc</keyword>
<feature type="region of interest" description="Disordered" evidence="5">
    <location>
        <begin position="1"/>
        <end position="33"/>
    </location>
</feature>
<comment type="caution">
    <text evidence="7">The sequence shown here is derived from an EMBL/GenBank/DDBJ whole genome shotgun (WGS) entry which is preliminary data.</text>
</comment>
<keyword evidence="1" id="KW-0479">Metal-binding</keyword>